<dbReference type="AlphaFoldDB" id="A0A1H1MF53"/>
<dbReference type="STRING" id="117157.SAMN04489717_0796"/>
<dbReference type="EMBL" id="LT629732">
    <property type="protein sequence ID" value="SDR85280.1"/>
    <property type="molecule type" value="Genomic_DNA"/>
</dbReference>
<reference evidence="1 2" key="1">
    <citation type="submission" date="2016-10" db="EMBL/GenBank/DDBJ databases">
        <authorList>
            <person name="de Groot N.N."/>
        </authorList>
    </citation>
    <scope>NUCLEOTIDE SEQUENCE [LARGE SCALE GENOMIC DNA]</scope>
    <source>
        <strain evidence="1 2">DSM 22024</strain>
    </source>
</reference>
<evidence type="ECO:0000313" key="1">
    <source>
        <dbReference type="EMBL" id="SDR85280.1"/>
    </source>
</evidence>
<protein>
    <recommendedName>
        <fullName evidence="3">Broad-specificity NMP kinase</fullName>
    </recommendedName>
</protein>
<proteinExistence type="predicted"/>
<accession>A0A1H1MF53</accession>
<keyword evidence="2" id="KW-1185">Reference proteome</keyword>
<sequence>MAGMTRLAPLHLLTGAPGVGKTTLLPYLLEAAGGVVVADMDELLDDGNLLGVPIAVPEAAPVWPAYNRMWGRVVGLPRRAGHPVVLLCPVPDADEIPDGALWDGPIRWALLDCADDLRVRRLQARGWTQDLVDDALADAGQGRSLIPTVFSTDDQDPRALAERVLAWARGCA</sequence>
<evidence type="ECO:0008006" key="3">
    <source>
        <dbReference type="Google" id="ProtNLM"/>
    </source>
</evidence>
<dbReference type="SUPFAM" id="SSF52540">
    <property type="entry name" value="P-loop containing nucleoside triphosphate hydrolases"/>
    <property type="match status" value="1"/>
</dbReference>
<dbReference type="Gene3D" id="3.40.50.300">
    <property type="entry name" value="P-loop containing nucleotide triphosphate hydrolases"/>
    <property type="match status" value="1"/>
</dbReference>
<organism evidence="1 2">
    <name type="scientific">Actinopolymorpha singaporensis</name>
    <dbReference type="NCBI Taxonomy" id="117157"/>
    <lineage>
        <taxon>Bacteria</taxon>
        <taxon>Bacillati</taxon>
        <taxon>Actinomycetota</taxon>
        <taxon>Actinomycetes</taxon>
        <taxon>Propionibacteriales</taxon>
        <taxon>Actinopolymorphaceae</taxon>
        <taxon>Actinopolymorpha</taxon>
    </lineage>
</organism>
<name>A0A1H1MF53_9ACTN</name>
<dbReference type="Proteomes" id="UP000198983">
    <property type="component" value="Chromosome I"/>
</dbReference>
<evidence type="ECO:0000313" key="2">
    <source>
        <dbReference type="Proteomes" id="UP000198983"/>
    </source>
</evidence>
<gene>
    <name evidence="1" type="ORF">SAMN04489717_0796</name>
</gene>
<dbReference type="InterPro" id="IPR027417">
    <property type="entry name" value="P-loop_NTPase"/>
</dbReference>